<organism evidence="2">
    <name type="scientific">Proasellus ebrensis</name>
    <dbReference type="NCBI Taxonomy" id="1281961"/>
    <lineage>
        <taxon>Eukaryota</taxon>
        <taxon>Metazoa</taxon>
        <taxon>Ecdysozoa</taxon>
        <taxon>Arthropoda</taxon>
        <taxon>Crustacea</taxon>
        <taxon>Multicrustacea</taxon>
        <taxon>Malacostraca</taxon>
        <taxon>Eumalacostraca</taxon>
        <taxon>Peracarida</taxon>
        <taxon>Isopoda</taxon>
        <taxon>Asellota</taxon>
        <taxon>Aselloidea</taxon>
        <taxon>Asellidae</taxon>
        <taxon>Proasellus</taxon>
    </lineage>
</organism>
<gene>
    <name evidence="2" type="primary">atp8</name>
    <name evidence="2" type="ORF">PEFMT01_0022</name>
</gene>
<name>A0A485M8R4_9CRUS</name>
<evidence type="ECO:0000256" key="1">
    <source>
        <dbReference type="SAM" id="Phobius"/>
    </source>
</evidence>
<keyword evidence="1" id="KW-0812">Transmembrane</keyword>
<evidence type="ECO:0000313" key="2">
    <source>
        <dbReference type="EMBL" id="VFU78648.1"/>
    </source>
</evidence>
<keyword evidence="1" id="KW-0472">Membrane</keyword>
<dbReference type="AlphaFoldDB" id="A0A485M8R4"/>
<reference evidence="2" key="1">
    <citation type="submission" date="2019-03" db="EMBL/GenBank/DDBJ databases">
        <authorList>
            <person name="Lefebure T."/>
            <person name="Lefebure T."/>
        </authorList>
    </citation>
    <scope>NUCLEOTIDE SEQUENCE [LARGE SCALE GENOMIC DNA]</scope>
</reference>
<sequence length="52" mass="6401">MPQMAPMFWTFLMLMFTFAFTMFMVKLYFYMSKQPSNSSNKIYTITKPHWAW</sequence>
<protein>
    <submittedName>
        <fullName evidence="2">ATP synthase 8</fullName>
    </submittedName>
</protein>
<geneLocation type="mitochondrion" evidence="2"/>
<feature type="transmembrane region" description="Helical" evidence="1">
    <location>
        <begin position="6"/>
        <end position="29"/>
    </location>
</feature>
<proteinExistence type="predicted"/>
<dbReference type="EMBL" id="LR536613">
    <property type="protein sequence ID" value="VFU78648.1"/>
    <property type="molecule type" value="Genomic_DNA"/>
</dbReference>
<keyword evidence="2" id="KW-0496">Mitochondrion</keyword>
<accession>A0A485M8R4</accession>
<keyword evidence="1" id="KW-1133">Transmembrane helix</keyword>